<comment type="similarity">
    <text evidence="8">Belongs to the major facilitator superfamily. Phosphate:H(+) symporter (TC 2.A.1.9) family.</text>
</comment>
<evidence type="ECO:0000256" key="4">
    <source>
        <dbReference type="ARBA" id="ARBA00022553"/>
    </source>
</evidence>
<evidence type="ECO:0000256" key="5">
    <source>
        <dbReference type="ARBA" id="ARBA00022692"/>
    </source>
</evidence>
<feature type="transmembrane region" description="Helical" evidence="9">
    <location>
        <begin position="80"/>
        <end position="104"/>
    </location>
</feature>
<organism evidence="10 11">
    <name type="scientific">Handroanthus impetiginosus</name>
    <dbReference type="NCBI Taxonomy" id="429701"/>
    <lineage>
        <taxon>Eukaryota</taxon>
        <taxon>Viridiplantae</taxon>
        <taxon>Streptophyta</taxon>
        <taxon>Embryophyta</taxon>
        <taxon>Tracheophyta</taxon>
        <taxon>Spermatophyta</taxon>
        <taxon>Magnoliopsida</taxon>
        <taxon>eudicotyledons</taxon>
        <taxon>Gunneridae</taxon>
        <taxon>Pentapetalae</taxon>
        <taxon>asterids</taxon>
        <taxon>lamiids</taxon>
        <taxon>Lamiales</taxon>
        <taxon>Bignoniaceae</taxon>
        <taxon>Crescentiina</taxon>
        <taxon>Tabebuia alliance</taxon>
        <taxon>Handroanthus</taxon>
    </lineage>
</organism>
<feature type="transmembrane region" description="Helical" evidence="9">
    <location>
        <begin position="377"/>
        <end position="399"/>
    </location>
</feature>
<dbReference type="Proteomes" id="UP000231279">
    <property type="component" value="Unassembled WGS sequence"/>
</dbReference>
<evidence type="ECO:0000256" key="2">
    <source>
        <dbReference type="ARBA" id="ARBA00005982"/>
    </source>
</evidence>
<keyword evidence="7 9" id="KW-0472">Membrane</keyword>
<dbReference type="OrthoDB" id="8904098at2759"/>
<dbReference type="InterPro" id="IPR000109">
    <property type="entry name" value="POT_fam"/>
</dbReference>
<evidence type="ECO:0000256" key="3">
    <source>
        <dbReference type="ARBA" id="ARBA00022448"/>
    </source>
</evidence>
<accession>A0A2G9H7I5</accession>
<feature type="transmembrane region" description="Helical" evidence="9">
    <location>
        <begin position="338"/>
        <end position="357"/>
    </location>
</feature>
<evidence type="ECO:0000256" key="1">
    <source>
        <dbReference type="ARBA" id="ARBA00004141"/>
    </source>
</evidence>
<dbReference type="FunFam" id="1.20.1250.20:FF:000037">
    <property type="entry name" value="Protein NRT1/ PTR FAMILY 5.2"/>
    <property type="match status" value="1"/>
</dbReference>
<keyword evidence="6 9" id="KW-1133">Transmembrane helix</keyword>
<evidence type="ECO:0000313" key="10">
    <source>
        <dbReference type="EMBL" id="PIN13443.1"/>
    </source>
</evidence>
<comment type="caution">
    <text evidence="10">The sequence shown here is derived from an EMBL/GenBank/DDBJ whole genome shotgun (WGS) entry which is preliminary data.</text>
</comment>
<dbReference type="SUPFAM" id="SSF103473">
    <property type="entry name" value="MFS general substrate transporter"/>
    <property type="match status" value="1"/>
</dbReference>
<comment type="similarity">
    <text evidence="2">Belongs to the major facilitator superfamily. Proton-dependent oligopeptide transporter (POT/PTR) (TC 2.A.17) family.</text>
</comment>
<keyword evidence="11" id="KW-1185">Reference proteome</keyword>
<dbReference type="GO" id="GO:0071916">
    <property type="term" value="F:dipeptide transmembrane transporter activity"/>
    <property type="evidence" value="ECO:0007669"/>
    <property type="project" value="InterPro"/>
</dbReference>
<dbReference type="PANTHER" id="PTHR11654">
    <property type="entry name" value="OLIGOPEPTIDE TRANSPORTER-RELATED"/>
    <property type="match status" value="1"/>
</dbReference>
<dbReference type="GO" id="GO:0016020">
    <property type="term" value="C:membrane"/>
    <property type="evidence" value="ECO:0007669"/>
    <property type="project" value="UniProtKB-SubCell"/>
</dbReference>
<feature type="transmembrane region" description="Helical" evidence="9">
    <location>
        <begin position="203"/>
        <end position="225"/>
    </location>
</feature>
<keyword evidence="3" id="KW-0813">Transport</keyword>
<dbReference type="EMBL" id="NKXS01002481">
    <property type="protein sequence ID" value="PIN13443.1"/>
    <property type="molecule type" value="Genomic_DNA"/>
</dbReference>
<protein>
    <submittedName>
        <fullName evidence="10">H+/oligopeptide symporter</fullName>
    </submittedName>
</protein>
<evidence type="ECO:0000256" key="9">
    <source>
        <dbReference type="SAM" id="Phobius"/>
    </source>
</evidence>
<dbReference type="CDD" id="cd17417">
    <property type="entry name" value="MFS_NPF5"/>
    <property type="match status" value="1"/>
</dbReference>
<dbReference type="Gene3D" id="1.20.1250.20">
    <property type="entry name" value="MFS general substrate transporter like domains"/>
    <property type="match status" value="1"/>
</dbReference>
<dbReference type="PROSITE" id="PS01022">
    <property type="entry name" value="PTR2_1"/>
    <property type="match status" value="1"/>
</dbReference>
<gene>
    <name evidence="10" type="ORF">CDL12_13934</name>
</gene>
<evidence type="ECO:0000256" key="7">
    <source>
        <dbReference type="ARBA" id="ARBA00023136"/>
    </source>
</evidence>
<dbReference type="InterPro" id="IPR044739">
    <property type="entry name" value="NRT1/PTR"/>
</dbReference>
<evidence type="ECO:0000256" key="6">
    <source>
        <dbReference type="ARBA" id="ARBA00022989"/>
    </source>
</evidence>
<feature type="transmembrane region" description="Helical" evidence="9">
    <location>
        <begin position="420"/>
        <end position="440"/>
    </location>
</feature>
<dbReference type="InterPro" id="IPR036259">
    <property type="entry name" value="MFS_trans_sf"/>
</dbReference>
<feature type="transmembrane region" description="Helical" evidence="9">
    <location>
        <begin position="503"/>
        <end position="528"/>
    </location>
</feature>
<dbReference type="Pfam" id="PF00854">
    <property type="entry name" value="PTR2"/>
    <property type="match status" value="1"/>
</dbReference>
<keyword evidence="5 9" id="KW-0812">Transmembrane</keyword>
<feature type="transmembrane region" description="Helical" evidence="9">
    <location>
        <begin position="548"/>
        <end position="567"/>
    </location>
</feature>
<dbReference type="AlphaFoldDB" id="A0A2G9H7I5"/>
<proteinExistence type="inferred from homology"/>
<name>A0A2G9H7I5_9LAMI</name>
<feature type="transmembrane region" description="Helical" evidence="9">
    <location>
        <begin position="472"/>
        <end position="491"/>
    </location>
</feature>
<feature type="transmembrane region" description="Helical" evidence="9">
    <location>
        <begin position="111"/>
        <end position="133"/>
    </location>
</feature>
<feature type="transmembrane region" description="Helical" evidence="9">
    <location>
        <begin position="231"/>
        <end position="251"/>
    </location>
</feature>
<evidence type="ECO:0000256" key="8">
    <source>
        <dbReference type="ARBA" id="ARBA00044504"/>
    </source>
</evidence>
<dbReference type="GO" id="GO:0042937">
    <property type="term" value="F:tripeptide transmembrane transporter activity"/>
    <property type="evidence" value="ECO:0007669"/>
    <property type="project" value="InterPro"/>
</dbReference>
<sequence length="585" mass="64541">MAITIATGGGVSEAERPLLYDVFVPGFIDFKGHPSLRSISGSWKSASFIIGVEMAERLSFYGISSNLVSYLTGRLGQSTAAAAASLNAWYGTAALSPIMGALLADSYLGRYWTIIYSSLLYILGLGFLTLSAAFNSLNSSPNYKTTLPNNTSYSPPLLQTTFFFSSLYLVALAQGGHRPCLQAFGADQFDPQNNKESKAKSSFFNWCFWSSCLGTLIALSVLNYIQENLSWEVGFGIPCVVMCLGLIVFWINGSVTYRFCVNEDGRSLFVRMSWVFVKVARDLQPVFGAISNEVEAQRIMPQQCSQFEFLDIASLVPNGSMEDDRTCTIDDVQEAKAILRLAPIWFTSLGYSITYAQPSTLFTKQASTLDRQITSTFRIPAASLQLFIVLSIIVFVPIYDRILVPIARAITKKPTGISKLQRIGIGLFLSLTSIIVAALVEWKRLGVAFEYGLMDKPKAIIPMSVWWLAPQYLISGVADVFTLVGLQEFFYDEVSSELKSIGLALYLSILGIGSFLSSFLVCVIHKGTSGNGEDGWFSDNLNQAHLDYFYWLLAGISAFLLATYVHFAKTYIYRRSIEIVGGYLS</sequence>
<comment type="subcellular location">
    <subcellularLocation>
        <location evidence="1">Membrane</location>
        <topology evidence="1">Multi-pass membrane protein</topology>
    </subcellularLocation>
</comment>
<keyword evidence="4" id="KW-0597">Phosphoprotein</keyword>
<evidence type="ECO:0000313" key="11">
    <source>
        <dbReference type="Proteomes" id="UP000231279"/>
    </source>
</evidence>
<dbReference type="InterPro" id="IPR018456">
    <property type="entry name" value="PTR2_symporter_CS"/>
</dbReference>
<reference evidence="11" key="1">
    <citation type="journal article" date="2018" name="Gigascience">
        <title>Genome assembly of the Pink Ipe (Handroanthus impetiginosus, Bignoniaceae), a highly valued, ecologically keystone Neotropical timber forest tree.</title>
        <authorList>
            <person name="Silva-Junior O.B."/>
            <person name="Grattapaglia D."/>
            <person name="Novaes E."/>
            <person name="Collevatti R.G."/>
        </authorList>
    </citation>
    <scope>NUCLEOTIDE SEQUENCE [LARGE SCALE GENOMIC DNA]</scope>
    <source>
        <strain evidence="11">cv. UFG-1</strain>
    </source>
</reference>